<dbReference type="AlphaFoldDB" id="A0A8D8TE37"/>
<accession>A0A8D8TE37</accession>
<evidence type="ECO:0000313" key="1">
    <source>
        <dbReference type="EMBL" id="CAG6684495.1"/>
    </source>
</evidence>
<protein>
    <submittedName>
        <fullName evidence="1">Uncharacterized protein</fullName>
    </submittedName>
</protein>
<dbReference type="EMBL" id="HBUF01267459">
    <property type="protein sequence ID" value="CAG6684493.1"/>
    <property type="molecule type" value="Transcribed_RNA"/>
</dbReference>
<sequence>MFFTLYPTESYLMNKIEFYEPYKAINFIRFLLSVPLACQILWDPLACCTLCPLGLLYSGTPWPAVLWDPLACCTLGPLGLLYSESPWPAVRWVPLACCTLGPLGLLYSGSPWPAVL</sequence>
<organism evidence="1">
    <name type="scientific">Cacopsylla melanoneura</name>
    <dbReference type="NCBI Taxonomy" id="428564"/>
    <lineage>
        <taxon>Eukaryota</taxon>
        <taxon>Metazoa</taxon>
        <taxon>Ecdysozoa</taxon>
        <taxon>Arthropoda</taxon>
        <taxon>Hexapoda</taxon>
        <taxon>Insecta</taxon>
        <taxon>Pterygota</taxon>
        <taxon>Neoptera</taxon>
        <taxon>Paraneoptera</taxon>
        <taxon>Hemiptera</taxon>
        <taxon>Sternorrhyncha</taxon>
        <taxon>Psylloidea</taxon>
        <taxon>Psyllidae</taxon>
        <taxon>Psyllinae</taxon>
        <taxon>Cacopsylla</taxon>
    </lineage>
</organism>
<name>A0A8D8TE37_9HEMI</name>
<proteinExistence type="predicted"/>
<dbReference type="EMBL" id="HBUF01267460">
    <property type="protein sequence ID" value="CAG6684495.1"/>
    <property type="molecule type" value="Transcribed_RNA"/>
</dbReference>
<reference evidence="1" key="1">
    <citation type="submission" date="2021-05" db="EMBL/GenBank/DDBJ databases">
        <authorList>
            <person name="Alioto T."/>
            <person name="Alioto T."/>
            <person name="Gomez Garrido J."/>
        </authorList>
    </citation>
    <scope>NUCLEOTIDE SEQUENCE</scope>
</reference>